<feature type="region of interest" description="Disordered" evidence="1">
    <location>
        <begin position="102"/>
        <end position="121"/>
    </location>
</feature>
<dbReference type="AlphaFoldDB" id="A0A075FUX1"/>
<proteinExistence type="predicted"/>
<organism evidence="2">
    <name type="scientific">uncultured marine group II/III euryarchaeote AD1000_59_C09</name>
    <dbReference type="NCBI Taxonomy" id="1457791"/>
    <lineage>
        <taxon>Archaea</taxon>
        <taxon>Methanobacteriati</taxon>
        <taxon>Methanobacteriota</taxon>
        <taxon>environmental samples</taxon>
    </lineage>
</organism>
<evidence type="ECO:0000313" key="2">
    <source>
        <dbReference type="EMBL" id="AIE95168.1"/>
    </source>
</evidence>
<evidence type="ECO:0000256" key="1">
    <source>
        <dbReference type="SAM" id="MobiDB-lite"/>
    </source>
</evidence>
<reference evidence="2" key="1">
    <citation type="journal article" date="2014" name="Genome Biol. Evol.">
        <title>Pangenome evidence for extensive interdomain horizontal transfer affecting lineage core and shell genes in uncultured planktonic thaumarchaeota and euryarchaeota.</title>
        <authorList>
            <person name="Deschamps P."/>
            <person name="Zivanovic Y."/>
            <person name="Moreira D."/>
            <person name="Rodriguez-Valera F."/>
            <person name="Lopez-Garcia P."/>
        </authorList>
    </citation>
    <scope>NUCLEOTIDE SEQUENCE</scope>
</reference>
<accession>A0A075FUX1</accession>
<dbReference type="EMBL" id="KF900443">
    <property type="protein sequence ID" value="AIE95168.1"/>
    <property type="molecule type" value="Genomic_DNA"/>
</dbReference>
<protein>
    <submittedName>
        <fullName evidence="2">Uncharacterized protein</fullName>
    </submittedName>
</protein>
<sequence>MDYRKPSKKVIVEAVLEVLKERGSVDTQTKMHKHTLKKLKSKDENYRLSAERMRIIAIQSRKVKIGMRTRSVGATPEADESDFRKQGLGYDPVVKRWRRIRPGEDQSGRHHHRGEFASPGQPCPVCTSPLKKVHNATLYGGKVAIGFRCNLCGYITGHRWREPSRYSFSFKGGK</sequence>
<name>A0A075FUX1_9EURY</name>